<dbReference type="Gene3D" id="3.40.630.30">
    <property type="match status" value="1"/>
</dbReference>
<evidence type="ECO:0000256" key="1">
    <source>
        <dbReference type="ARBA" id="ARBA00022679"/>
    </source>
</evidence>
<protein>
    <submittedName>
        <fullName evidence="4">Acetyltransferase (GNAT) domain-containing protein</fullName>
    </submittedName>
</protein>
<dbReference type="SUPFAM" id="SSF55729">
    <property type="entry name" value="Acyl-CoA N-acyltransferases (Nat)"/>
    <property type="match status" value="1"/>
</dbReference>
<keyword evidence="2" id="KW-0012">Acyltransferase</keyword>
<evidence type="ECO:0000256" key="2">
    <source>
        <dbReference type="ARBA" id="ARBA00023315"/>
    </source>
</evidence>
<name>A0A1H2IKH3_9ACTN</name>
<proteinExistence type="predicted"/>
<sequence>MVSEMVERVTEIDDELVSWLLTCWVDVSNAGGAVGFLPPVDADEVRPALDDHLAELAGGAGFLAVLRVDGERAGFAFVIGSTRPLFRHWATVLRLQVHPRFQGRGAGRALLDGVADLARADGLEFLHLTYRDGLGLGRFYESCGYVEVGRNPGSIRVAPGDDRDSVLMQRKL</sequence>
<gene>
    <name evidence="4" type="ORF">SAMN04488563_1792</name>
</gene>
<accession>A0A1H2IKH3</accession>
<evidence type="ECO:0000313" key="4">
    <source>
        <dbReference type="EMBL" id="SDU44511.1"/>
    </source>
</evidence>
<dbReference type="CDD" id="cd04301">
    <property type="entry name" value="NAT_SF"/>
    <property type="match status" value="1"/>
</dbReference>
<dbReference type="OrthoDB" id="3572254at2"/>
<dbReference type="PROSITE" id="PS51186">
    <property type="entry name" value="GNAT"/>
    <property type="match status" value="1"/>
</dbReference>
<keyword evidence="5" id="KW-1185">Reference proteome</keyword>
<dbReference type="InterPro" id="IPR000182">
    <property type="entry name" value="GNAT_dom"/>
</dbReference>
<keyword evidence="1 4" id="KW-0808">Transferase</keyword>
<evidence type="ECO:0000313" key="5">
    <source>
        <dbReference type="Proteomes" id="UP000182977"/>
    </source>
</evidence>
<dbReference type="InterPro" id="IPR016181">
    <property type="entry name" value="Acyl_CoA_acyltransferase"/>
</dbReference>
<dbReference type="PANTHER" id="PTHR43420:SF47">
    <property type="entry name" value="N-ACETYLTRANSFERASE DOMAIN-CONTAINING PROTEIN"/>
    <property type="match status" value="1"/>
</dbReference>
<dbReference type="EMBL" id="LT629791">
    <property type="protein sequence ID" value="SDU44511.1"/>
    <property type="molecule type" value="Genomic_DNA"/>
</dbReference>
<dbReference type="GO" id="GO:0016747">
    <property type="term" value="F:acyltransferase activity, transferring groups other than amino-acyl groups"/>
    <property type="evidence" value="ECO:0007669"/>
    <property type="project" value="InterPro"/>
</dbReference>
<dbReference type="AlphaFoldDB" id="A0A1H2IKH3"/>
<evidence type="ECO:0000259" key="3">
    <source>
        <dbReference type="PROSITE" id="PS51186"/>
    </source>
</evidence>
<organism evidence="4 5">
    <name type="scientific">Jiangella alkaliphila</name>
    <dbReference type="NCBI Taxonomy" id="419479"/>
    <lineage>
        <taxon>Bacteria</taxon>
        <taxon>Bacillati</taxon>
        <taxon>Actinomycetota</taxon>
        <taxon>Actinomycetes</taxon>
        <taxon>Jiangellales</taxon>
        <taxon>Jiangellaceae</taxon>
        <taxon>Jiangella</taxon>
    </lineage>
</organism>
<dbReference type="STRING" id="419479.SAMN04488563_1792"/>
<dbReference type="Pfam" id="PF00583">
    <property type="entry name" value="Acetyltransf_1"/>
    <property type="match status" value="1"/>
</dbReference>
<dbReference type="Proteomes" id="UP000182977">
    <property type="component" value="Chromosome I"/>
</dbReference>
<dbReference type="PANTHER" id="PTHR43420">
    <property type="entry name" value="ACETYLTRANSFERASE"/>
    <property type="match status" value="1"/>
</dbReference>
<feature type="domain" description="N-acetyltransferase" evidence="3">
    <location>
        <begin position="4"/>
        <end position="172"/>
    </location>
</feature>
<dbReference type="InterPro" id="IPR050680">
    <property type="entry name" value="YpeA/RimI_acetyltransf"/>
</dbReference>
<reference evidence="5" key="1">
    <citation type="submission" date="2016-10" db="EMBL/GenBank/DDBJ databases">
        <authorList>
            <person name="Varghese N."/>
            <person name="Submissions S."/>
        </authorList>
    </citation>
    <scope>NUCLEOTIDE SEQUENCE [LARGE SCALE GENOMIC DNA]</scope>
    <source>
        <strain evidence="5">DSM 45079</strain>
    </source>
</reference>